<gene>
    <name evidence="5" type="ORF">MIMGU_mgv1a025468mg</name>
</gene>
<evidence type="ECO:0000256" key="2">
    <source>
        <dbReference type="SAM" id="MobiDB-lite"/>
    </source>
</evidence>
<dbReference type="InterPro" id="IPR032799">
    <property type="entry name" value="TAXi_C"/>
</dbReference>
<dbReference type="InterPro" id="IPR032861">
    <property type="entry name" value="TAXi_N"/>
</dbReference>
<feature type="compositionally biased region" description="Pro residues" evidence="2">
    <location>
        <begin position="498"/>
        <end position="519"/>
    </location>
</feature>
<dbReference type="InterPro" id="IPR033121">
    <property type="entry name" value="PEPTIDASE_A1"/>
</dbReference>
<dbReference type="Gene3D" id="2.40.70.10">
    <property type="entry name" value="Acid Proteases"/>
    <property type="match status" value="2"/>
</dbReference>
<keyword evidence="6" id="KW-1185">Reference proteome</keyword>
<dbReference type="PROSITE" id="PS51767">
    <property type="entry name" value="PEPTIDASE_A1"/>
    <property type="match status" value="1"/>
</dbReference>
<dbReference type="AlphaFoldDB" id="A0A022RIS4"/>
<dbReference type="FunFam" id="2.40.70.10:FF:000014">
    <property type="entry name" value="Aspartyl protease family protein 1"/>
    <property type="match status" value="1"/>
</dbReference>
<evidence type="ECO:0000313" key="6">
    <source>
        <dbReference type="Proteomes" id="UP000030748"/>
    </source>
</evidence>
<feature type="signal peptide" evidence="3">
    <location>
        <begin position="1"/>
        <end position="29"/>
    </location>
</feature>
<feature type="region of interest" description="Disordered" evidence="2">
    <location>
        <begin position="496"/>
        <end position="526"/>
    </location>
</feature>
<dbReference type="Pfam" id="PF14543">
    <property type="entry name" value="TAXi_N"/>
    <property type="match status" value="1"/>
</dbReference>
<dbReference type="PANTHER" id="PTHR13683">
    <property type="entry name" value="ASPARTYL PROTEASES"/>
    <property type="match status" value="1"/>
</dbReference>
<dbReference type="Proteomes" id="UP000030748">
    <property type="component" value="Unassembled WGS sequence"/>
</dbReference>
<dbReference type="EMBL" id="KI630432">
    <property type="protein sequence ID" value="EYU40081.1"/>
    <property type="molecule type" value="Genomic_DNA"/>
</dbReference>
<dbReference type="SUPFAM" id="SSF50630">
    <property type="entry name" value="Acid proteases"/>
    <property type="match status" value="1"/>
</dbReference>
<protein>
    <recommendedName>
        <fullName evidence="4">Peptidase A1 domain-containing protein</fullName>
    </recommendedName>
</protein>
<evidence type="ECO:0000313" key="5">
    <source>
        <dbReference type="EMBL" id="EYU40081.1"/>
    </source>
</evidence>
<dbReference type="STRING" id="4155.A0A022RIS4"/>
<organism evidence="5 6">
    <name type="scientific">Erythranthe guttata</name>
    <name type="common">Yellow monkey flower</name>
    <name type="synonym">Mimulus guttatus</name>
    <dbReference type="NCBI Taxonomy" id="4155"/>
    <lineage>
        <taxon>Eukaryota</taxon>
        <taxon>Viridiplantae</taxon>
        <taxon>Streptophyta</taxon>
        <taxon>Embryophyta</taxon>
        <taxon>Tracheophyta</taxon>
        <taxon>Spermatophyta</taxon>
        <taxon>Magnoliopsida</taxon>
        <taxon>eudicotyledons</taxon>
        <taxon>Gunneridae</taxon>
        <taxon>Pentapetalae</taxon>
        <taxon>asterids</taxon>
        <taxon>lamiids</taxon>
        <taxon>Lamiales</taxon>
        <taxon>Phrymaceae</taxon>
        <taxon>Erythranthe</taxon>
    </lineage>
</organism>
<accession>A0A022RIS4</accession>
<dbReference type="GO" id="GO:0006508">
    <property type="term" value="P:proteolysis"/>
    <property type="evidence" value="ECO:0007669"/>
    <property type="project" value="InterPro"/>
</dbReference>
<dbReference type="InterPro" id="IPR001461">
    <property type="entry name" value="Aspartic_peptidase_A1"/>
</dbReference>
<name>A0A022RIS4_ERYGU</name>
<dbReference type="GO" id="GO:0004190">
    <property type="term" value="F:aspartic-type endopeptidase activity"/>
    <property type="evidence" value="ECO:0007669"/>
    <property type="project" value="InterPro"/>
</dbReference>
<keyword evidence="3" id="KW-0732">Signal</keyword>
<dbReference type="PANTHER" id="PTHR13683:SF826">
    <property type="entry name" value="ASPARTYL PROTEASE FAMILY PROTEIN 1"/>
    <property type="match status" value="1"/>
</dbReference>
<feature type="chain" id="PRO_5001507686" description="Peptidase A1 domain-containing protein" evidence="3">
    <location>
        <begin position="30"/>
        <end position="548"/>
    </location>
</feature>
<comment type="similarity">
    <text evidence="1">Belongs to the peptidase A1 family.</text>
</comment>
<sequence length="548" mass="60212">MVCFKNSVFGGCLMLIVFTCWFNAKSIEAFGTFGFDIHHRYSDVVKEYLKEVGMPENDTVDHYTAMAHRDHLFNGGRRLAASTTPPPLTFMGGNGTYRRSTLGAKGCLVVHCFNYNFERISLFLLNLTIRHVAQCSSPFLKYHTVSCLFAACTIHSLEWVPLIWNFLWQLTQGVIYSGYHVIVLTVHATITKRDLPIYSPSNSTSSKLVPCDSPMCGPTRGCSTTLKACSYQIGNVNATSTTGILVEDILHLGTDTNPQDPVDVSVTFGCGKNQTGNYLTSRGLNGVFGLGMDSISIPSILASKNLVANSFSLCFVTARTGRIEFGDKGTAEQKTTPFNLQKSNPTYNISVTKIAVGNNATDLEFSATLNSGVAYTFLSEPAYSFITDNFISRITDKPYVYPFDTDEEYCYALSANQSSPITPNLTFTMKGGDQFNVILPTILFQEVDGPVYCLAIIKTESINIIGQIFMTGHRLVFDREEMLLGWEESNCDYSSPNIIPPTRPRAPPKQPPPSPPPPSGDARSSSITSGLTAVILAIFFHHFIVLSS</sequence>
<dbReference type="Pfam" id="PF14541">
    <property type="entry name" value="TAXi_C"/>
    <property type="match status" value="1"/>
</dbReference>
<proteinExistence type="inferred from homology"/>
<evidence type="ECO:0000259" key="4">
    <source>
        <dbReference type="PROSITE" id="PS51767"/>
    </source>
</evidence>
<reference evidence="5 6" key="1">
    <citation type="journal article" date="2013" name="Proc. Natl. Acad. Sci. U.S.A.">
        <title>Fine-scale variation in meiotic recombination in Mimulus inferred from population shotgun sequencing.</title>
        <authorList>
            <person name="Hellsten U."/>
            <person name="Wright K.M."/>
            <person name="Jenkins J."/>
            <person name="Shu S."/>
            <person name="Yuan Y."/>
            <person name="Wessler S.R."/>
            <person name="Schmutz J."/>
            <person name="Willis J.H."/>
            <person name="Rokhsar D.S."/>
        </authorList>
    </citation>
    <scope>NUCLEOTIDE SEQUENCE [LARGE SCALE GENOMIC DNA]</scope>
    <source>
        <strain evidence="6">cv. DUN x IM62</strain>
    </source>
</reference>
<dbReference type="InterPro" id="IPR021109">
    <property type="entry name" value="Peptidase_aspartic_dom_sf"/>
</dbReference>
<evidence type="ECO:0000256" key="3">
    <source>
        <dbReference type="SAM" id="SignalP"/>
    </source>
</evidence>
<feature type="domain" description="Peptidase A1" evidence="4">
    <location>
        <begin position="166"/>
        <end position="487"/>
    </location>
</feature>
<evidence type="ECO:0000256" key="1">
    <source>
        <dbReference type="ARBA" id="ARBA00007447"/>
    </source>
</evidence>